<dbReference type="InterPro" id="IPR014721">
    <property type="entry name" value="Ribsml_uS5_D2-typ_fold_subgr"/>
</dbReference>
<evidence type="ECO:0000256" key="3">
    <source>
        <dbReference type="ARBA" id="ARBA00023274"/>
    </source>
</evidence>
<accession>A0A177E603</accession>
<dbReference type="InterPro" id="IPR000754">
    <property type="entry name" value="Ribosomal_uS9"/>
</dbReference>
<dbReference type="PANTHER" id="PTHR21569:SF1">
    <property type="entry name" value="SMALL RIBOSOMAL SUBUNIT PROTEIN US9M"/>
    <property type="match status" value="1"/>
</dbReference>
<evidence type="ECO:0000256" key="4">
    <source>
        <dbReference type="ARBA" id="ARBA00035259"/>
    </source>
</evidence>
<evidence type="ECO:0000313" key="8">
    <source>
        <dbReference type="Proteomes" id="UP000076964"/>
    </source>
</evidence>
<gene>
    <name evidence="5" type="primary">rpsI</name>
    <name evidence="7" type="ORF">TH606_07175</name>
</gene>
<dbReference type="Proteomes" id="UP000076964">
    <property type="component" value="Unassembled WGS sequence"/>
</dbReference>
<dbReference type="GO" id="GO:0006412">
    <property type="term" value="P:translation"/>
    <property type="evidence" value="ECO:0007669"/>
    <property type="project" value="UniProtKB-UniRule"/>
</dbReference>
<dbReference type="EMBL" id="LSFI01000031">
    <property type="protein sequence ID" value="OAG27374.1"/>
    <property type="molecule type" value="Genomic_DNA"/>
</dbReference>
<dbReference type="Gene3D" id="3.30.230.10">
    <property type="match status" value="1"/>
</dbReference>
<name>A0A177E603_9BACT</name>
<keyword evidence="3 5" id="KW-0687">Ribonucleoprotein</keyword>
<organism evidence="7 8">
    <name type="scientific">Thermodesulfatator autotrophicus</name>
    <dbReference type="NCBI Taxonomy" id="1795632"/>
    <lineage>
        <taxon>Bacteria</taxon>
        <taxon>Pseudomonadati</taxon>
        <taxon>Thermodesulfobacteriota</taxon>
        <taxon>Thermodesulfobacteria</taxon>
        <taxon>Thermodesulfobacteriales</taxon>
        <taxon>Thermodesulfatatoraceae</taxon>
        <taxon>Thermodesulfatator</taxon>
    </lineage>
</organism>
<dbReference type="GO" id="GO:0003735">
    <property type="term" value="F:structural constituent of ribosome"/>
    <property type="evidence" value="ECO:0007669"/>
    <property type="project" value="InterPro"/>
</dbReference>
<dbReference type="HAMAP" id="MF_00532_B">
    <property type="entry name" value="Ribosomal_uS9_B"/>
    <property type="match status" value="1"/>
</dbReference>
<comment type="caution">
    <text evidence="7">The sequence shown here is derived from an EMBL/GenBank/DDBJ whole genome shotgun (WGS) entry which is preliminary data.</text>
</comment>
<evidence type="ECO:0000256" key="6">
    <source>
        <dbReference type="RuleBase" id="RU003815"/>
    </source>
</evidence>
<dbReference type="GO" id="GO:0003723">
    <property type="term" value="F:RNA binding"/>
    <property type="evidence" value="ECO:0007669"/>
    <property type="project" value="TreeGrafter"/>
</dbReference>
<reference evidence="7 8" key="1">
    <citation type="submission" date="2016-02" db="EMBL/GenBank/DDBJ databases">
        <title>Draft genome sequence of Thermodesulfatator sp. S606.</title>
        <authorList>
            <person name="Lai Q."/>
            <person name="Cao J."/>
            <person name="Dupont S."/>
            <person name="Shao Z."/>
            <person name="Jebbar M."/>
            <person name="Alain K."/>
        </authorList>
    </citation>
    <scope>NUCLEOTIDE SEQUENCE [LARGE SCALE GENOMIC DNA]</scope>
    <source>
        <strain evidence="7 8">S606</strain>
    </source>
</reference>
<dbReference type="FunFam" id="3.30.230.10:FF:000001">
    <property type="entry name" value="30S ribosomal protein S9"/>
    <property type="match status" value="1"/>
</dbReference>
<dbReference type="SUPFAM" id="SSF54211">
    <property type="entry name" value="Ribosomal protein S5 domain 2-like"/>
    <property type="match status" value="1"/>
</dbReference>
<keyword evidence="8" id="KW-1185">Reference proteome</keyword>
<evidence type="ECO:0000256" key="5">
    <source>
        <dbReference type="HAMAP-Rule" id="MF_00532"/>
    </source>
</evidence>
<dbReference type="GO" id="GO:0022627">
    <property type="term" value="C:cytosolic small ribosomal subunit"/>
    <property type="evidence" value="ECO:0007669"/>
    <property type="project" value="TreeGrafter"/>
</dbReference>
<dbReference type="InterPro" id="IPR020568">
    <property type="entry name" value="Ribosomal_Su5_D2-typ_SF"/>
</dbReference>
<dbReference type="AlphaFoldDB" id="A0A177E603"/>
<sequence>MAKNPERFYATGKRKTAIARVWIMPGSGQFKVNNKPFEEYFSDNVVARHVVEQPFNVTGTSGKFDIICTVKGGGKSAQAEAIRHGVARALIVYNEELRPSLKKAGFLTRDARVKERKKYGLRGARRGQQYSKR</sequence>
<comment type="similarity">
    <text evidence="1 5 6">Belongs to the universal ribosomal protein uS9 family.</text>
</comment>
<dbReference type="InterPro" id="IPR020574">
    <property type="entry name" value="Ribosomal_uS9_CS"/>
</dbReference>
<keyword evidence="2 5" id="KW-0689">Ribosomal protein</keyword>
<protein>
    <recommendedName>
        <fullName evidence="4 5">Small ribosomal subunit protein uS9</fullName>
    </recommendedName>
</protein>
<dbReference type="STRING" id="1795632.TH606_07175"/>
<dbReference type="PANTHER" id="PTHR21569">
    <property type="entry name" value="RIBOSOMAL PROTEIN S9"/>
    <property type="match status" value="1"/>
</dbReference>
<dbReference type="InterPro" id="IPR023035">
    <property type="entry name" value="Ribosomal_uS9_bac/plastid"/>
</dbReference>
<dbReference type="PROSITE" id="PS00360">
    <property type="entry name" value="RIBOSOMAL_S9"/>
    <property type="match status" value="1"/>
</dbReference>
<dbReference type="NCBIfam" id="NF001099">
    <property type="entry name" value="PRK00132.1"/>
    <property type="match status" value="1"/>
</dbReference>
<dbReference type="RefSeq" id="WP_068542402.1">
    <property type="nucleotide sequence ID" value="NZ_LSFI01000031.1"/>
</dbReference>
<evidence type="ECO:0000256" key="1">
    <source>
        <dbReference type="ARBA" id="ARBA00005251"/>
    </source>
</evidence>
<dbReference type="Pfam" id="PF00380">
    <property type="entry name" value="Ribosomal_S9"/>
    <property type="match status" value="1"/>
</dbReference>
<proteinExistence type="inferred from homology"/>
<dbReference type="OrthoDB" id="9803965at2"/>
<evidence type="ECO:0000256" key="2">
    <source>
        <dbReference type="ARBA" id="ARBA00022980"/>
    </source>
</evidence>
<evidence type="ECO:0000313" key="7">
    <source>
        <dbReference type="EMBL" id="OAG27374.1"/>
    </source>
</evidence>